<dbReference type="InterPro" id="IPR045851">
    <property type="entry name" value="AMP-bd_C_sf"/>
</dbReference>
<feature type="transmembrane region" description="Helical" evidence="11">
    <location>
        <begin position="450"/>
        <end position="470"/>
    </location>
</feature>
<evidence type="ECO:0000259" key="13">
    <source>
        <dbReference type="Pfam" id="PF08345"/>
    </source>
</evidence>
<evidence type="ECO:0000256" key="2">
    <source>
        <dbReference type="ARBA" id="ARBA00004651"/>
    </source>
</evidence>
<sequence length="531" mass="58590">MKEKLQLYTDKVKTFWKSRSLTQKSLLAGSVIALLVLVISVSVLASKTNMAPLYSNLSLEEVGQIKEELDTRGITYEISNKGQTILVPSDQTDGLLVDLAAQGLPNSGNIDYSYFSANTSWGMTENEFKVIERDAMQSEIAALISSIDGIQDAKVMINTPEESVFVGEESKGASASVVIQKQSGYTINESQITSLYNLVSKAVPNLSTDNIVISDQNFNYYELKNGSTVANGTTYENQQGIKKNIEKDIQQRVQQMLGMMIGRDKVVVSVTADVDFTQEQRTEELVEPATDEEDSIPVSVERITETYSGNPPVEGGTPGAGEDDVTNYNAEDANGDGDYEMVKETINNEFDKIKRNIVESPYKIRDLGIQVAVDNSKETDASDDQAAELTAQEQTTVQESINSILSSIVTTSIAKEYGEIEPENKISIVFQEFTGRPESTGGSTPAIPKWLYAVGGVLLVIIATLIWLLARRNRSTEIIKEEVAQPEPVSVPDIEEEKETESTVRRKQLERMAKEKPEDFAKLLRSWIADD</sequence>
<evidence type="ECO:0000256" key="3">
    <source>
        <dbReference type="ARBA" id="ARBA00007971"/>
    </source>
</evidence>
<comment type="function">
    <text evidence="9">The M ring may be actively involved in energy transduction.</text>
</comment>
<feature type="region of interest" description="Disordered" evidence="10">
    <location>
        <begin position="306"/>
        <end position="336"/>
    </location>
</feature>
<keyword evidence="14" id="KW-0282">Flagellum</keyword>
<evidence type="ECO:0000256" key="7">
    <source>
        <dbReference type="ARBA" id="ARBA00023136"/>
    </source>
</evidence>
<keyword evidence="14" id="KW-0969">Cilium</keyword>
<keyword evidence="8 9" id="KW-0975">Bacterial flagellum</keyword>
<feature type="region of interest" description="Disordered" evidence="10">
    <location>
        <begin position="485"/>
        <end position="511"/>
    </location>
</feature>
<reference evidence="14 15" key="1">
    <citation type="submission" date="2024-09" db="EMBL/GenBank/DDBJ databases">
        <authorList>
            <person name="Sun Q."/>
            <person name="Mori K."/>
        </authorList>
    </citation>
    <scope>NUCLEOTIDE SEQUENCE [LARGE SCALE GENOMIC DNA]</scope>
    <source>
        <strain evidence="14 15">NCAIM B.02529</strain>
    </source>
</reference>
<keyword evidence="14" id="KW-0966">Cell projection</keyword>
<feature type="domain" description="Flagellar M-ring C-terminal" evidence="13">
    <location>
        <begin position="258"/>
        <end position="401"/>
    </location>
</feature>
<organism evidence="14 15">
    <name type="scientific">Pontibacillus salicampi</name>
    <dbReference type="NCBI Taxonomy" id="1449801"/>
    <lineage>
        <taxon>Bacteria</taxon>
        <taxon>Bacillati</taxon>
        <taxon>Bacillota</taxon>
        <taxon>Bacilli</taxon>
        <taxon>Bacillales</taxon>
        <taxon>Bacillaceae</taxon>
        <taxon>Pontibacillus</taxon>
    </lineage>
</organism>
<dbReference type="Pfam" id="PF08345">
    <property type="entry name" value="YscJ_FliF_C"/>
    <property type="match status" value="1"/>
</dbReference>
<evidence type="ECO:0000256" key="8">
    <source>
        <dbReference type="ARBA" id="ARBA00023143"/>
    </source>
</evidence>
<dbReference type="InterPro" id="IPR043427">
    <property type="entry name" value="YscJ/FliF"/>
</dbReference>
<feature type="domain" description="Flagellar M-ring N-terminal" evidence="12">
    <location>
        <begin position="46"/>
        <end position="221"/>
    </location>
</feature>
<protein>
    <recommendedName>
        <fullName evidence="9">Flagellar M-ring protein</fullName>
    </recommendedName>
</protein>
<evidence type="ECO:0000256" key="11">
    <source>
        <dbReference type="SAM" id="Phobius"/>
    </source>
</evidence>
<dbReference type="InterPro" id="IPR006182">
    <property type="entry name" value="FliF_N_dom"/>
</dbReference>
<accession>A0ABV6LNZ9</accession>
<evidence type="ECO:0000256" key="10">
    <source>
        <dbReference type="SAM" id="MobiDB-lite"/>
    </source>
</evidence>
<evidence type="ECO:0000256" key="4">
    <source>
        <dbReference type="ARBA" id="ARBA00022475"/>
    </source>
</evidence>
<keyword evidence="15" id="KW-1185">Reference proteome</keyword>
<evidence type="ECO:0000256" key="5">
    <source>
        <dbReference type="ARBA" id="ARBA00022692"/>
    </source>
</evidence>
<keyword evidence="6 11" id="KW-1133">Transmembrane helix</keyword>
<keyword evidence="7 11" id="KW-0472">Membrane</keyword>
<dbReference type="PRINTS" id="PR01009">
    <property type="entry name" value="FLGMRINGFLIF"/>
</dbReference>
<feature type="compositionally biased region" description="Basic and acidic residues" evidence="10">
    <location>
        <begin position="500"/>
        <end position="511"/>
    </location>
</feature>
<evidence type="ECO:0000259" key="12">
    <source>
        <dbReference type="Pfam" id="PF01514"/>
    </source>
</evidence>
<dbReference type="Pfam" id="PF01514">
    <property type="entry name" value="YscJ_FliF"/>
    <property type="match status" value="1"/>
</dbReference>
<keyword evidence="4" id="KW-1003">Cell membrane</keyword>
<comment type="subcellular location">
    <subcellularLocation>
        <location evidence="1 9">Bacterial flagellum basal body</location>
    </subcellularLocation>
    <subcellularLocation>
        <location evidence="2">Cell membrane</location>
        <topology evidence="2">Multi-pass membrane protein</topology>
    </subcellularLocation>
</comment>
<dbReference type="PIRSF" id="PIRSF004862">
    <property type="entry name" value="FliF"/>
    <property type="match status" value="1"/>
</dbReference>
<dbReference type="InterPro" id="IPR000067">
    <property type="entry name" value="FlgMring_FliF"/>
</dbReference>
<dbReference type="PANTHER" id="PTHR30046">
    <property type="entry name" value="FLAGELLAR M-RING PROTEIN"/>
    <property type="match status" value="1"/>
</dbReference>
<evidence type="ECO:0000256" key="6">
    <source>
        <dbReference type="ARBA" id="ARBA00022989"/>
    </source>
</evidence>
<proteinExistence type="inferred from homology"/>
<name>A0ABV6LNZ9_9BACI</name>
<keyword evidence="5 11" id="KW-0812">Transmembrane</keyword>
<dbReference type="Gene3D" id="3.30.300.30">
    <property type="match status" value="1"/>
</dbReference>
<gene>
    <name evidence="14" type="primary">fliF</name>
    <name evidence="14" type="ORF">ACFFGV_11230</name>
</gene>
<evidence type="ECO:0000313" key="15">
    <source>
        <dbReference type="Proteomes" id="UP001589836"/>
    </source>
</evidence>
<dbReference type="EMBL" id="JBHLTP010000009">
    <property type="protein sequence ID" value="MFC0524135.1"/>
    <property type="molecule type" value="Genomic_DNA"/>
</dbReference>
<comment type="caution">
    <text evidence="14">The sequence shown here is derived from an EMBL/GenBank/DDBJ whole genome shotgun (WGS) entry which is preliminary data.</text>
</comment>
<evidence type="ECO:0000313" key="14">
    <source>
        <dbReference type="EMBL" id="MFC0524135.1"/>
    </source>
</evidence>
<comment type="similarity">
    <text evidence="3 9">Belongs to the FliF family.</text>
</comment>
<evidence type="ECO:0000256" key="1">
    <source>
        <dbReference type="ARBA" id="ARBA00004117"/>
    </source>
</evidence>
<evidence type="ECO:0000256" key="9">
    <source>
        <dbReference type="PIRNR" id="PIRNR004862"/>
    </source>
</evidence>
<dbReference type="NCBIfam" id="TIGR00206">
    <property type="entry name" value="fliF"/>
    <property type="match status" value="1"/>
</dbReference>
<dbReference type="Proteomes" id="UP001589836">
    <property type="component" value="Unassembled WGS sequence"/>
</dbReference>
<dbReference type="RefSeq" id="WP_377347782.1">
    <property type="nucleotide sequence ID" value="NZ_JBHLTP010000009.1"/>
</dbReference>
<dbReference type="PANTHER" id="PTHR30046:SF0">
    <property type="entry name" value="FLAGELLAR M-RING PROTEIN"/>
    <property type="match status" value="1"/>
</dbReference>
<dbReference type="InterPro" id="IPR013556">
    <property type="entry name" value="Flag_M-ring_C"/>
</dbReference>